<feature type="site" description="Important for catalytic activity and assists the phosphoryl transfer reaction to Asp8 by balancing charge and orienting the reacting groups" evidence="15">
    <location>
        <position position="115"/>
    </location>
</feature>
<dbReference type="NCBIfam" id="TIGR01509">
    <property type="entry name" value="HAD-SF-IA-v3"/>
    <property type="match status" value="1"/>
</dbReference>
<dbReference type="InterPro" id="IPR010972">
    <property type="entry name" value="Beta-PGM"/>
</dbReference>
<evidence type="ECO:0000256" key="6">
    <source>
        <dbReference type="ARBA" id="ARBA00022842"/>
    </source>
</evidence>
<dbReference type="SFLD" id="SFLDG01135">
    <property type="entry name" value="C1.5.6:_HAD__Beta-PGM__Phospha"/>
    <property type="match status" value="1"/>
</dbReference>
<dbReference type="EC" id="5.4.2.6" evidence="10"/>
<reference evidence="16" key="1">
    <citation type="journal article" date="2022" name="Front. Microbiol.">
        <title>Identification of a novel aminoglycoside O-nucleotidyltransferase AadA33 in Providencia vermicola.</title>
        <authorList>
            <person name="Feng C."/>
            <person name="Gao M."/>
            <person name="Jiang W."/>
            <person name="Shi W."/>
            <person name="Li A."/>
            <person name="Liu S."/>
            <person name="Zhang L."/>
            <person name="Zhang X."/>
            <person name="Li Q."/>
            <person name="Lin H."/>
            <person name="Lu J."/>
            <person name="Li K."/>
            <person name="Zhang H."/>
            <person name="Hu Y."/>
            <person name="Bao Q."/>
            <person name="Lin X."/>
        </authorList>
    </citation>
    <scope>NUCLEOTIDE SEQUENCE</scope>
    <source>
        <strain evidence="16">P13</strain>
    </source>
</reference>
<evidence type="ECO:0000256" key="2">
    <source>
        <dbReference type="ARBA" id="ARBA00006171"/>
    </source>
</evidence>
<accession>A0AAX3S2X0</accession>
<dbReference type="PANTHER" id="PTHR46193:SF18">
    <property type="entry name" value="HEXITOL PHOSPHATASE B"/>
    <property type="match status" value="1"/>
</dbReference>
<dbReference type="PANTHER" id="PTHR46193">
    <property type="entry name" value="6-PHOSPHOGLUCONATE PHOSPHATASE"/>
    <property type="match status" value="1"/>
</dbReference>
<keyword evidence="8" id="KW-0119">Carbohydrate metabolism</keyword>
<dbReference type="Gene3D" id="1.10.150.240">
    <property type="entry name" value="Putative phosphatase, domain 2"/>
    <property type="match status" value="1"/>
</dbReference>
<feature type="binding site" evidence="14">
    <location>
        <position position="10"/>
    </location>
    <ligand>
        <name>Mg(2+)</name>
        <dbReference type="ChEBI" id="CHEBI:18420"/>
    </ligand>
</feature>
<dbReference type="FunFam" id="1.10.150.240:FF:000010">
    <property type="entry name" value="Beta-phosphoglucomutase"/>
    <property type="match status" value="1"/>
</dbReference>
<dbReference type="InterPro" id="IPR023214">
    <property type="entry name" value="HAD_sf"/>
</dbReference>
<evidence type="ECO:0000256" key="15">
    <source>
        <dbReference type="PIRSR" id="PIRSR610972-4"/>
    </source>
</evidence>
<comment type="cofactor">
    <cofactor evidence="14">
        <name>Mg(2+)</name>
        <dbReference type="ChEBI" id="CHEBI:18420"/>
    </cofactor>
    <text evidence="14">Binds 2 magnesium ions per subunit.</text>
</comment>
<evidence type="ECO:0000256" key="4">
    <source>
        <dbReference type="ARBA" id="ARBA00022553"/>
    </source>
</evidence>
<dbReference type="Proteomes" id="UP001057142">
    <property type="component" value="Chromosome"/>
</dbReference>
<dbReference type="GO" id="GO:0000287">
    <property type="term" value="F:magnesium ion binding"/>
    <property type="evidence" value="ECO:0007669"/>
    <property type="project" value="InterPro"/>
</dbReference>
<evidence type="ECO:0000256" key="3">
    <source>
        <dbReference type="ARBA" id="ARBA00022490"/>
    </source>
</evidence>
<evidence type="ECO:0000256" key="12">
    <source>
        <dbReference type="PIRSR" id="PIRSR610972-1"/>
    </source>
</evidence>
<evidence type="ECO:0000313" key="16">
    <source>
        <dbReference type="EMBL" id="USB35216.1"/>
    </source>
</evidence>
<evidence type="ECO:0000256" key="1">
    <source>
        <dbReference type="ARBA" id="ARBA00004496"/>
    </source>
</evidence>
<feature type="binding site" evidence="13">
    <location>
        <begin position="43"/>
        <end position="48"/>
    </location>
    <ligand>
        <name>substrate</name>
    </ligand>
</feature>
<keyword evidence="4" id="KW-0597">Phosphoprotein</keyword>
<protein>
    <recommendedName>
        <fullName evidence="11">Beta-phosphoglucomutase</fullName>
        <ecNumber evidence="10">5.4.2.6</ecNumber>
    </recommendedName>
</protein>
<feature type="binding site" evidence="13">
    <location>
        <begin position="8"/>
        <end position="10"/>
    </location>
    <ligand>
        <name>substrate</name>
    </ligand>
</feature>
<name>A0AAX3S2X0_9GAMM</name>
<keyword evidence="3" id="KW-0963">Cytoplasm</keyword>
<dbReference type="GO" id="GO:0005975">
    <property type="term" value="P:carbohydrate metabolic process"/>
    <property type="evidence" value="ECO:0007669"/>
    <property type="project" value="InterPro"/>
</dbReference>
<dbReference type="Gene3D" id="3.40.50.1000">
    <property type="entry name" value="HAD superfamily/HAD-like"/>
    <property type="match status" value="1"/>
</dbReference>
<evidence type="ECO:0000256" key="7">
    <source>
        <dbReference type="ARBA" id="ARBA00023235"/>
    </source>
</evidence>
<evidence type="ECO:0000313" key="19">
    <source>
        <dbReference type="Proteomes" id="UP001222403"/>
    </source>
</evidence>
<feature type="active site" description="Nucleophile" evidence="12">
    <location>
        <position position="8"/>
    </location>
</feature>
<feature type="binding site" evidence="13">
    <location>
        <begin position="115"/>
        <end position="119"/>
    </location>
    <ligand>
        <name>substrate</name>
    </ligand>
</feature>
<feature type="binding site" evidence="13">
    <location>
        <position position="77"/>
    </location>
    <ligand>
        <name>substrate</name>
    </ligand>
</feature>
<comment type="subcellular location">
    <subcellularLocation>
        <location evidence="1">Cytoplasm</location>
    </subcellularLocation>
</comment>
<dbReference type="NCBIfam" id="TIGR01990">
    <property type="entry name" value="bPGM"/>
    <property type="match status" value="1"/>
</dbReference>
<dbReference type="InterPro" id="IPR036412">
    <property type="entry name" value="HAD-like_sf"/>
</dbReference>
<feature type="site" description="Important for catalytic activity and assists the phosphoryl transfer reaction to Asp8 by balancing charge and orienting the reacting groups" evidence="15">
    <location>
        <position position="146"/>
    </location>
</feature>
<evidence type="ECO:0000256" key="5">
    <source>
        <dbReference type="ARBA" id="ARBA00022723"/>
    </source>
</evidence>
<feature type="binding site" evidence="13">
    <location>
        <position position="51"/>
    </location>
    <ligand>
        <name>substrate</name>
    </ligand>
</feature>
<evidence type="ECO:0000256" key="9">
    <source>
        <dbReference type="ARBA" id="ARBA00044926"/>
    </source>
</evidence>
<dbReference type="InterPro" id="IPR023198">
    <property type="entry name" value="PGP-like_dom2"/>
</dbReference>
<dbReference type="EMBL" id="CP116222">
    <property type="protein sequence ID" value="WFC07723.1"/>
    <property type="molecule type" value="Genomic_DNA"/>
</dbReference>
<evidence type="ECO:0000256" key="11">
    <source>
        <dbReference type="ARBA" id="ARBA00044991"/>
    </source>
</evidence>
<evidence type="ECO:0000256" key="14">
    <source>
        <dbReference type="PIRSR" id="PIRSR610972-3"/>
    </source>
</evidence>
<dbReference type="GO" id="GO:0008801">
    <property type="term" value="F:beta-phosphoglucomutase activity"/>
    <property type="evidence" value="ECO:0007669"/>
    <property type="project" value="UniProtKB-EC"/>
</dbReference>
<comment type="catalytic activity">
    <reaction evidence="9">
        <text>beta-D-glucose 1-phosphate = beta-D-glucose 6-phosphate</text>
        <dbReference type="Rhea" id="RHEA:20113"/>
        <dbReference type="ChEBI" id="CHEBI:57684"/>
        <dbReference type="ChEBI" id="CHEBI:58247"/>
        <dbReference type="EC" id="5.4.2.6"/>
    </reaction>
</comment>
<evidence type="ECO:0000313" key="18">
    <source>
        <dbReference type="Proteomes" id="UP001057142"/>
    </source>
</evidence>
<feature type="binding site" evidence="13">
    <location>
        <position position="24"/>
    </location>
    <ligand>
        <name>substrate</name>
    </ligand>
</feature>
<dbReference type="InterPro" id="IPR051600">
    <property type="entry name" value="Beta-PGM-like"/>
</dbReference>
<dbReference type="NCBIfam" id="TIGR02009">
    <property type="entry name" value="PGMB-YQAB-SF"/>
    <property type="match status" value="1"/>
</dbReference>
<dbReference type="InterPro" id="IPR006439">
    <property type="entry name" value="HAD-SF_hydro_IA"/>
</dbReference>
<keyword evidence="5 14" id="KW-0479">Metal-binding</keyword>
<gene>
    <name evidence="17" type="primary">pgmB</name>
    <name evidence="16" type="ORF">M5J11_10160</name>
    <name evidence="17" type="ORF">PG365_04910</name>
</gene>
<evidence type="ECO:0000313" key="17">
    <source>
        <dbReference type="EMBL" id="WFC07723.1"/>
    </source>
</evidence>
<dbReference type="SFLD" id="SFLDS00003">
    <property type="entry name" value="Haloacid_Dehalogenase"/>
    <property type="match status" value="1"/>
</dbReference>
<organism evidence="17 19">
    <name type="scientific">Providencia vermicola</name>
    <dbReference type="NCBI Taxonomy" id="333965"/>
    <lineage>
        <taxon>Bacteria</taxon>
        <taxon>Pseudomonadati</taxon>
        <taxon>Pseudomonadota</taxon>
        <taxon>Gammaproteobacteria</taxon>
        <taxon>Enterobacterales</taxon>
        <taxon>Morganellaceae</taxon>
        <taxon>Providencia</taxon>
    </lineage>
</organism>
<reference evidence="17" key="2">
    <citation type="submission" date="2023-01" db="EMBL/GenBank/DDBJ databases">
        <title>The prevalence of carbapenem-resistant bacteria in aquaculture in China and the genetic diversity of carbapenem-resistant genes.</title>
        <authorList>
            <person name="Wen R."/>
        </authorList>
    </citation>
    <scope>NUCLEOTIDE SEQUENCE</scope>
    <source>
        <strain evidence="17">PVA41-chromosome</strain>
    </source>
</reference>
<evidence type="ECO:0000256" key="10">
    <source>
        <dbReference type="ARBA" id="ARBA00044968"/>
    </source>
</evidence>
<dbReference type="RefSeq" id="WP_251463692.1">
    <property type="nucleotide sequence ID" value="NZ_CAXOHT010000011.1"/>
</dbReference>
<dbReference type="Proteomes" id="UP001222403">
    <property type="component" value="Chromosome"/>
</dbReference>
<dbReference type="SUPFAM" id="SSF56784">
    <property type="entry name" value="HAD-like"/>
    <property type="match status" value="1"/>
</dbReference>
<dbReference type="AlphaFoldDB" id="A0AAX3S2X0"/>
<comment type="similarity">
    <text evidence="2">Belongs to the HAD-like hydrolase superfamily. CbbY/CbbZ/Gph/YieH family.</text>
</comment>
<feature type="binding site" evidence="14">
    <location>
        <position position="8"/>
    </location>
    <ligand>
        <name>Mg(2+)</name>
        <dbReference type="ChEBI" id="CHEBI:18420"/>
    </ligand>
</feature>
<dbReference type="Pfam" id="PF00702">
    <property type="entry name" value="Hydrolase"/>
    <property type="match status" value="1"/>
</dbReference>
<dbReference type="EMBL" id="CP097327">
    <property type="protein sequence ID" value="USB35216.1"/>
    <property type="molecule type" value="Genomic_DNA"/>
</dbReference>
<feature type="binding site" evidence="13">
    <location>
        <position position="146"/>
    </location>
    <ligand>
        <name>substrate</name>
    </ligand>
</feature>
<dbReference type="InterPro" id="IPR010976">
    <property type="entry name" value="B-phosphoglucomutase_hydrolase"/>
</dbReference>
<dbReference type="CDD" id="cd02598">
    <property type="entry name" value="HAD_BPGM"/>
    <property type="match status" value="1"/>
</dbReference>
<keyword evidence="7 17" id="KW-0413">Isomerase</keyword>
<feature type="binding site" evidence="14">
    <location>
        <position position="170"/>
    </location>
    <ligand>
        <name>Mg(2+)</name>
        <dbReference type="ChEBI" id="CHEBI:18420"/>
    </ligand>
</feature>
<keyword evidence="18" id="KW-1185">Reference proteome</keyword>
<feature type="binding site" evidence="14">
    <location>
        <position position="171"/>
    </location>
    <ligand>
        <name>Mg(2+)</name>
        <dbReference type="ChEBI" id="CHEBI:18420"/>
    </ligand>
</feature>
<dbReference type="GO" id="GO:0005737">
    <property type="term" value="C:cytoplasm"/>
    <property type="evidence" value="ECO:0007669"/>
    <property type="project" value="UniProtKB-SubCell"/>
</dbReference>
<keyword evidence="6 14" id="KW-0460">Magnesium</keyword>
<proteinExistence type="inferred from homology"/>
<feature type="active site" description="Proton donor/acceptor" evidence="12">
    <location>
        <position position="10"/>
    </location>
</feature>
<dbReference type="SFLD" id="SFLDG01129">
    <property type="entry name" value="C1.5:_HAD__Beta-PGM__Phosphata"/>
    <property type="match status" value="1"/>
</dbReference>
<evidence type="ECO:0000256" key="8">
    <source>
        <dbReference type="ARBA" id="ARBA00023277"/>
    </source>
</evidence>
<evidence type="ECO:0000256" key="13">
    <source>
        <dbReference type="PIRSR" id="PIRSR610972-2"/>
    </source>
</evidence>
<sequence>MVKGLIFDLDGVIVDTAGYHYLAWKKLANEIGIDINEEFNQTLKGISRTESLDKILNYGNKQNLFSAQEKSELSERKNNYYVKLLDNITPKDILPGVLELIEQAYQYNIPCVIASASQNAPTILKKLNIDSYFQAIVDPKSLAKGKPDPEIFLKAAQLIHVPVEFCVGFEDSIAGIQSLKKAGIYAIGIIAEGLLPEADLEVNSLTEINIQTLLQ</sequence>